<feature type="transmembrane region" description="Helical" evidence="2">
    <location>
        <begin position="263"/>
        <end position="284"/>
    </location>
</feature>
<dbReference type="Proteomes" id="UP000722791">
    <property type="component" value="Unassembled WGS sequence"/>
</dbReference>
<dbReference type="PANTHER" id="PTHR24114:SF2">
    <property type="entry name" value="F-BOX DOMAIN-CONTAINING PROTEIN-RELATED"/>
    <property type="match status" value="1"/>
</dbReference>
<organism evidence="4 5">
    <name type="scientific">Volvox reticuliferus</name>
    <dbReference type="NCBI Taxonomy" id="1737510"/>
    <lineage>
        <taxon>Eukaryota</taxon>
        <taxon>Viridiplantae</taxon>
        <taxon>Chlorophyta</taxon>
        <taxon>core chlorophytes</taxon>
        <taxon>Chlorophyceae</taxon>
        <taxon>CS clade</taxon>
        <taxon>Chlamydomonadales</taxon>
        <taxon>Volvocaceae</taxon>
        <taxon>Volvox</taxon>
    </lineage>
</organism>
<keyword evidence="2" id="KW-0812">Transmembrane</keyword>
<accession>A0A8J4GI65</accession>
<dbReference type="SUPFAM" id="SSF52047">
    <property type="entry name" value="RNI-like"/>
    <property type="match status" value="1"/>
</dbReference>
<evidence type="ECO:0000256" key="2">
    <source>
        <dbReference type="SAM" id="Phobius"/>
    </source>
</evidence>
<dbReference type="InterPro" id="IPR032675">
    <property type="entry name" value="LRR_dom_sf"/>
</dbReference>
<keyword evidence="6" id="KW-1185">Reference proteome</keyword>
<feature type="transmembrane region" description="Helical" evidence="2">
    <location>
        <begin position="143"/>
        <end position="170"/>
    </location>
</feature>
<comment type="subcellular location">
    <subcellularLocation>
        <location evidence="1">Cytoplasm</location>
        <location evidence="1">Cytoskeleton</location>
        <location evidence="1">Cilium axoneme</location>
    </subcellularLocation>
</comment>
<name>A0A8J4GI65_9CHLO</name>
<dbReference type="EMBL" id="BNCP01000024">
    <property type="protein sequence ID" value="GIL82402.1"/>
    <property type="molecule type" value="Genomic_DNA"/>
</dbReference>
<dbReference type="InterPro" id="IPR001611">
    <property type="entry name" value="Leu-rich_rpt"/>
</dbReference>
<dbReference type="PANTHER" id="PTHR24114">
    <property type="entry name" value="LEUCINE RICH REPEAT FAMILY PROTEIN"/>
    <property type="match status" value="1"/>
</dbReference>
<reference evidence="4" key="1">
    <citation type="journal article" date="2021" name="Proc. Natl. Acad. Sci. U.S.A.">
        <title>Three genomes in the algal genus Volvox reveal the fate of a haploid sex-determining region after a transition to homothallism.</title>
        <authorList>
            <person name="Yamamoto K."/>
            <person name="Hamaji T."/>
            <person name="Kawai-Toyooka H."/>
            <person name="Matsuzaki R."/>
            <person name="Takahashi F."/>
            <person name="Nishimura Y."/>
            <person name="Kawachi M."/>
            <person name="Noguchi H."/>
            <person name="Minakuchi Y."/>
            <person name="Umen J.G."/>
            <person name="Toyoda A."/>
            <person name="Nozaki H."/>
        </authorList>
    </citation>
    <scope>NUCLEOTIDE SEQUENCE</scope>
    <source>
        <strain evidence="4">NIES-3785</strain>
        <strain evidence="3">NIES-3786</strain>
    </source>
</reference>
<dbReference type="GO" id="GO:0005930">
    <property type="term" value="C:axoneme"/>
    <property type="evidence" value="ECO:0007669"/>
    <property type="project" value="UniProtKB-SubCell"/>
</dbReference>
<comment type="caution">
    <text evidence="4">The sequence shown here is derived from an EMBL/GenBank/DDBJ whole genome shotgun (WGS) entry which is preliminary data.</text>
</comment>
<keyword evidence="2" id="KW-0472">Membrane</keyword>
<dbReference type="Proteomes" id="UP000747110">
    <property type="component" value="Unassembled WGS sequence"/>
</dbReference>
<dbReference type="InterPro" id="IPR052394">
    <property type="entry name" value="LRR-containing"/>
</dbReference>
<evidence type="ECO:0000256" key="1">
    <source>
        <dbReference type="ARBA" id="ARBA00004430"/>
    </source>
</evidence>
<evidence type="ECO:0000313" key="5">
    <source>
        <dbReference type="Proteomes" id="UP000722791"/>
    </source>
</evidence>
<dbReference type="Pfam" id="PF13516">
    <property type="entry name" value="LRR_6"/>
    <property type="match status" value="3"/>
</dbReference>
<dbReference type="AlphaFoldDB" id="A0A8J4GI65"/>
<proteinExistence type="predicted"/>
<evidence type="ECO:0000313" key="4">
    <source>
        <dbReference type="EMBL" id="GIM07777.1"/>
    </source>
</evidence>
<evidence type="ECO:0008006" key="7">
    <source>
        <dbReference type="Google" id="ProtNLM"/>
    </source>
</evidence>
<feature type="transmembrane region" description="Helical" evidence="2">
    <location>
        <begin position="176"/>
        <end position="198"/>
    </location>
</feature>
<feature type="transmembrane region" description="Helical" evidence="2">
    <location>
        <begin position="296"/>
        <end position="313"/>
    </location>
</feature>
<keyword evidence="2" id="KW-1133">Transmembrane helix</keyword>
<protein>
    <recommendedName>
        <fullName evidence="7">Protein NLRC3</fullName>
    </recommendedName>
</protein>
<evidence type="ECO:0000313" key="3">
    <source>
        <dbReference type="EMBL" id="GIL82402.1"/>
    </source>
</evidence>
<gene>
    <name evidence="3" type="ORF">Vretifemale_11395</name>
    <name evidence="4" type="ORF">Vretimale_11851</name>
</gene>
<sequence>MRKAKSAVALDMETGELALTREPGSSAWGANCQSSDYVNGAGPSSSRQGAGNRAEEYMADNTERIPFTGGSSALPKYRSTTHELILSTIFKYVMWVLAIGPWKCIKAVSWLLNKWQRFVYPLSYALFYGSDAMDKTMPTVRAVIIWAWNTSSLALHFVDVILIFVVINIVSQNGNGWVSITMGLLYFLSHYLMAVIMYMENDRPIDCPVYTGVDFLNFARRQVDVLFFDIQLLSSVVHSNIMIEGMTQMMLQGYEEARVCLHMIMNSLPACIILGVLYDAIFALKDQFKHILERKSALNAIYAAFMLAVLNVVDKFIRLSLADPWLHPLNEDGYPLLYMRSNAARLPRALMLDFVFRCNVQLGENNDRLTLRPLYDKYVINCRGEAKHLADGHKMYLLRKALRTFNKGSVRFNKAEEIARKVDRHITRDQTLSDTRTVREVDASNIRPGPHLAKMLEEVLSETTGFDVLLLGDNRFNDESVVHIVEGLRHNLYGLKIRELDLSNNDMADKAAEAVATYIMQYKCIANLNLSNNLHLGPVGVKGIASVLSEDIALERLDLSGCDVGGEGAAALGAMLKANRGLRCLVLANTRLGAQGIDSICRGVTKNTTLKELDLSRSGCDDKAAGHLAQVFQQNNTLEKLHVGNNRITDIGAKLLADSLQANTGLHYIDLAGCPMDKSWKKLLHNIMKGQGPPHLQ</sequence>
<dbReference type="OrthoDB" id="120976at2759"/>
<dbReference type="EMBL" id="BNCQ01000025">
    <property type="protein sequence ID" value="GIM07777.1"/>
    <property type="molecule type" value="Genomic_DNA"/>
</dbReference>
<evidence type="ECO:0000313" key="6">
    <source>
        <dbReference type="Proteomes" id="UP000747110"/>
    </source>
</evidence>
<dbReference type="SMART" id="SM00368">
    <property type="entry name" value="LRR_RI"/>
    <property type="match status" value="7"/>
</dbReference>
<dbReference type="Gene3D" id="3.80.10.10">
    <property type="entry name" value="Ribonuclease Inhibitor"/>
    <property type="match status" value="2"/>
</dbReference>
<feature type="transmembrane region" description="Helical" evidence="2">
    <location>
        <begin position="225"/>
        <end position="243"/>
    </location>
</feature>